<dbReference type="InterPro" id="IPR029065">
    <property type="entry name" value="Enolase_C-like"/>
</dbReference>
<proteinExistence type="predicted"/>
<keyword evidence="9" id="KW-1185">Reference proteome</keyword>
<evidence type="ECO:0000256" key="6">
    <source>
        <dbReference type="NCBIfam" id="TIGR01928"/>
    </source>
</evidence>
<gene>
    <name evidence="8" type="ORF">B2M26_06330</name>
</gene>
<dbReference type="SFLD" id="SFLDF00009">
    <property type="entry name" value="o-succinylbenzoate_synthase"/>
    <property type="match status" value="1"/>
</dbReference>
<dbReference type="EC" id="4.2.1.113" evidence="5 6"/>
<reference evidence="8 9" key="1">
    <citation type="submission" date="2017-02" db="EMBL/GenBank/DDBJ databases">
        <title>Draft genome of Acidibacillus ferrooxidans Huett2.</title>
        <authorList>
            <person name="Schopf S."/>
        </authorList>
    </citation>
    <scope>NUCLEOTIDE SEQUENCE [LARGE SCALE GENOMIC DNA]</scope>
    <source>
        <strain evidence="8 9">Huett2</strain>
    </source>
</reference>
<keyword evidence="2" id="KW-0479">Metal-binding</keyword>
<dbReference type="PANTHER" id="PTHR48073">
    <property type="entry name" value="O-SUCCINYLBENZOATE SYNTHASE-RELATED"/>
    <property type="match status" value="1"/>
</dbReference>
<evidence type="ECO:0000256" key="5">
    <source>
        <dbReference type="ARBA" id="ARBA00029491"/>
    </source>
</evidence>
<dbReference type="PANTHER" id="PTHR48073:SF5">
    <property type="entry name" value="O-SUCCINYLBENZOATE SYNTHASE"/>
    <property type="match status" value="1"/>
</dbReference>
<dbReference type="SFLD" id="SFLDS00001">
    <property type="entry name" value="Enolase"/>
    <property type="match status" value="1"/>
</dbReference>
<dbReference type="Gene3D" id="3.20.20.120">
    <property type="entry name" value="Enolase-like C-terminal domain"/>
    <property type="match status" value="1"/>
</dbReference>
<keyword evidence="4" id="KW-0456">Lyase</keyword>
<dbReference type="EMBL" id="MWPS01000016">
    <property type="protein sequence ID" value="OPG16491.1"/>
    <property type="molecule type" value="Genomic_DNA"/>
</dbReference>
<dbReference type="CDD" id="cd03317">
    <property type="entry name" value="NAAAR"/>
    <property type="match status" value="1"/>
</dbReference>
<dbReference type="UniPathway" id="UPA00079"/>
<dbReference type="Pfam" id="PF02746">
    <property type="entry name" value="MR_MLE_N"/>
    <property type="match status" value="1"/>
</dbReference>
<evidence type="ECO:0000256" key="2">
    <source>
        <dbReference type="ARBA" id="ARBA00022723"/>
    </source>
</evidence>
<evidence type="ECO:0000256" key="4">
    <source>
        <dbReference type="ARBA" id="ARBA00023239"/>
    </source>
</evidence>
<dbReference type="InterPro" id="IPR010197">
    <property type="entry name" value="OSBS/NAAAR"/>
</dbReference>
<keyword evidence="3" id="KW-0460">Magnesium</keyword>
<dbReference type="SFLD" id="SFLDG00180">
    <property type="entry name" value="muconate_cycloisomerase"/>
    <property type="match status" value="1"/>
</dbReference>
<dbReference type="SUPFAM" id="SSF54826">
    <property type="entry name" value="Enolase N-terminal domain-like"/>
    <property type="match status" value="1"/>
</dbReference>
<evidence type="ECO:0000313" key="8">
    <source>
        <dbReference type="EMBL" id="OPG16491.1"/>
    </source>
</evidence>
<dbReference type="NCBIfam" id="TIGR01928">
    <property type="entry name" value="menC_lowGC_arch"/>
    <property type="match status" value="1"/>
</dbReference>
<dbReference type="GO" id="GO:0043748">
    <property type="term" value="F:O-succinylbenzoate synthase activity"/>
    <property type="evidence" value="ECO:0007669"/>
    <property type="project" value="UniProtKB-EC"/>
</dbReference>
<accession>A0A1V4EUB9</accession>
<dbReference type="RefSeq" id="WP_079290244.1">
    <property type="nucleotide sequence ID" value="NZ_MWPS01000016.1"/>
</dbReference>
<sequence>MRIRHGTLRRLQMPLREPFVTSYGREDARDLILVEIETSDGAIGIAECVAGHLPLYTEETTDGAWFVLRDVLLPMLRGVTVATRADLSCVSDRFRSVRGHAMAKAAIEMALWDAFSAEQGIPLRKLLGGTKRHVPVGISIGMQSSREQWIARVSDYLEQGFQRVKVKIAHGHDIAVLRALRNAFPTLSLVADANSAYTLNDVEILRQFDALELAMIEQPLGWDDLIDHAALAKEIRTPICLDESIRSDDDARKAIAIGACRVINLKPGRVGGFAEALRIHDRCVASGVTLWCGGMLETGIGRLHNLALSSLPGFSYPGDMAPSARYFREDLIDPPVAFAHTGHMAVEDLCGVYSRVVASRVLRVQSDVSVVPF</sequence>
<dbReference type="Gene3D" id="3.30.390.10">
    <property type="entry name" value="Enolase-like, N-terminal domain"/>
    <property type="match status" value="1"/>
</dbReference>
<evidence type="ECO:0000256" key="1">
    <source>
        <dbReference type="ARBA" id="ARBA00001968"/>
    </source>
</evidence>
<organism evidence="8 9">
    <name type="scientific">Ferroacidibacillus organovorans</name>
    <dbReference type="NCBI Taxonomy" id="1765683"/>
    <lineage>
        <taxon>Bacteria</taxon>
        <taxon>Bacillati</taxon>
        <taxon>Bacillota</taxon>
        <taxon>Bacilli</taxon>
        <taxon>Bacillales</taxon>
        <taxon>Alicyclobacillaceae</taxon>
        <taxon>Ferroacidibacillus</taxon>
    </lineage>
</organism>
<dbReference type="UniPathway" id="UPA01057">
    <property type="reaction ID" value="UER00165"/>
</dbReference>
<dbReference type="GO" id="GO:0009234">
    <property type="term" value="P:menaquinone biosynthetic process"/>
    <property type="evidence" value="ECO:0007669"/>
    <property type="project" value="UniProtKB-UniRule"/>
</dbReference>
<dbReference type="SMART" id="SM00922">
    <property type="entry name" value="MR_MLE"/>
    <property type="match status" value="1"/>
</dbReference>
<dbReference type="GO" id="GO:0016854">
    <property type="term" value="F:racemase and epimerase activity"/>
    <property type="evidence" value="ECO:0007669"/>
    <property type="project" value="UniProtKB-ARBA"/>
</dbReference>
<evidence type="ECO:0000256" key="3">
    <source>
        <dbReference type="ARBA" id="ARBA00022842"/>
    </source>
</evidence>
<dbReference type="InterPro" id="IPR029017">
    <property type="entry name" value="Enolase-like_N"/>
</dbReference>
<evidence type="ECO:0000259" key="7">
    <source>
        <dbReference type="SMART" id="SM00922"/>
    </source>
</evidence>
<dbReference type="Pfam" id="PF13378">
    <property type="entry name" value="MR_MLE_C"/>
    <property type="match status" value="1"/>
</dbReference>
<name>A0A1V4EUB9_9BACL</name>
<comment type="cofactor">
    <cofactor evidence="1">
        <name>a divalent metal cation</name>
        <dbReference type="ChEBI" id="CHEBI:60240"/>
    </cofactor>
</comment>
<dbReference type="AlphaFoldDB" id="A0A1V4EUB9"/>
<protein>
    <recommendedName>
        <fullName evidence="5 6">o-succinylbenzoate synthase</fullName>
        <ecNumber evidence="5 6">4.2.1.113</ecNumber>
    </recommendedName>
</protein>
<dbReference type="SUPFAM" id="SSF51604">
    <property type="entry name" value="Enolase C-terminal domain-like"/>
    <property type="match status" value="1"/>
</dbReference>
<dbReference type="InterPro" id="IPR036849">
    <property type="entry name" value="Enolase-like_C_sf"/>
</dbReference>
<dbReference type="GO" id="GO:0046872">
    <property type="term" value="F:metal ion binding"/>
    <property type="evidence" value="ECO:0007669"/>
    <property type="project" value="UniProtKB-KW"/>
</dbReference>
<dbReference type="InterPro" id="IPR013342">
    <property type="entry name" value="Mandelate_racemase_C"/>
</dbReference>
<evidence type="ECO:0000313" key="9">
    <source>
        <dbReference type="Proteomes" id="UP000190229"/>
    </source>
</evidence>
<comment type="caution">
    <text evidence="8">The sequence shown here is derived from an EMBL/GenBank/DDBJ whole genome shotgun (WGS) entry which is preliminary data.</text>
</comment>
<feature type="domain" description="Mandelate racemase/muconate lactonizing enzyme C-terminal" evidence="7">
    <location>
        <begin position="146"/>
        <end position="238"/>
    </location>
</feature>
<dbReference type="InterPro" id="IPR013341">
    <property type="entry name" value="Mandelate_racemase_N_dom"/>
</dbReference>
<dbReference type="Proteomes" id="UP000190229">
    <property type="component" value="Unassembled WGS sequence"/>
</dbReference>